<organism evidence="2">
    <name type="scientific">Mycobacterium xenopi 4042</name>
    <dbReference type="NCBI Taxonomy" id="1299334"/>
    <lineage>
        <taxon>Bacteria</taxon>
        <taxon>Bacillati</taxon>
        <taxon>Actinomycetota</taxon>
        <taxon>Actinomycetes</taxon>
        <taxon>Mycobacteriales</taxon>
        <taxon>Mycobacteriaceae</taxon>
        <taxon>Mycobacterium</taxon>
    </lineage>
</organism>
<reference evidence="2" key="1">
    <citation type="submission" date="2014-01" db="EMBL/GenBank/DDBJ databases">
        <authorList>
            <person name="Brown-Elliot B."/>
            <person name="Wallace R."/>
            <person name="Lenaerts A."/>
            <person name="Ordway D."/>
            <person name="DeGroote M.A."/>
            <person name="Parker T."/>
            <person name="Sizemore C."/>
            <person name="Tallon L.J."/>
            <person name="Sadzewicz L.K."/>
            <person name="Sengamalay N."/>
            <person name="Fraser C.M."/>
            <person name="Hine E."/>
            <person name="Shefchek K.A."/>
            <person name="Das S.P."/>
            <person name="Tettelin H."/>
        </authorList>
    </citation>
    <scope>NUCLEOTIDE SEQUENCE [LARGE SCALE GENOMIC DNA]</scope>
    <source>
        <strain evidence="2">4042</strain>
    </source>
</reference>
<proteinExistence type="predicted"/>
<evidence type="ECO:0000313" key="2">
    <source>
        <dbReference type="EMBL" id="EUA42658.1"/>
    </source>
</evidence>
<feature type="region of interest" description="Disordered" evidence="1">
    <location>
        <begin position="90"/>
        <end position="114"/>
    </location>
</feature>
<sequence length="139" mass="15402">MTNPPNMERQVHKACGDINAALNEALEALARLSLNQADAFGVARVQTALYRAREANHLLGQMVGTPIERRLPWAYYRARLEDKALRHLSLHAERGRPAPEGQRPGLTGPSGTSRSQACCNATFLELGANNDHQLPIRRR</sequence>
<gene>
    <name evidence="2" type="ORF">I553_6518</name>
</gene>
<protein>
    <submittedName>
        <fullName evidence="2">Uncharacterized protein</fullName>
    </submittedName>
</protein>
<dbReference type="EMBL" id="JAOB01000042">
    <property type="protein sequence ID" value="EUA42658.1"/>
    <property type="molecule type" value="Genomic_DNA"/>
</dbReference>
<name>X8BHD9_MYCXE</name>
<accession>X8BHD9</accession>
<comment type="caution">
    <text evidence="2">The sequence shown here is derived from an EMBL/GenBank/DDBJ whole genome shotgun (WGS) entry which is preliminary data.</text>
</comment>
<dbReference type="AlphaFoldDB" id="X8BHD9"/>
<evidence type="ECO:0000256" key="1">
    <source>
        <dbReference type="SAM" id="MobiDB-lite"/>
    </source>
</evidence>